<evidence type="ECO:0000313" key="1">
    <source>
        <dbReference type="EMBL" id="SPP34022.1"/>
    </source>
</evidence>
<accession>A0A3B0JFN0</accession>
<proteinExistence type="predicted"/>
<gene>
    <name evidence="1" type="ORF">WBAF_0695</name>
</gene>
<name>A0A3B0JFN0_9RICK</name>
<dbReference type="AlphaFoldDB" id="A0A3B0JFN0"/>
<reference evidence="1" key="1">
    <citation type="submission" date="2018-04" db="EMBL/GenBank/DDBJ databases">
        <authorList>
            <person name="Go L.Y."/>
            <person name="Mitchell J.A."/>
        </authorList>
    </citation>
    <scope>NUCLEOTIDE SEQUENCE</scope>
    <source>
        <strain evidence="1">WBAF</strain>
    </source>
</reference>
<organism evidence="1">
    <name type="scientific">Wolbachia endosymbiont of Aleurodicus floccissimus</name>
    <dbReference type="NCBI Taxonomy" id="2152762"/>
    <lineage>
        <taxon>Bacteria</taxon>
        <taxon>Pseudomonadati</taxon>
        <taxon>Pseudomonadota</taxon>
        <taxon>Alphaproteobacteria</taxon>
        <taxon>Rickettsiales</taxon>
        <taxon>Anaplasmataceae</taxon>
        <taxon>Wolbachieae</taxon>
        <taxon>Wolbachia</taxon>
    </lineage>
</organism>
<sequence>MNKNIKLYSSEEVESNNTLQLSKPKFDKPSFEKPVIKKIVSGKTKKEFDITKDMTVEEINKMPQITLTIKHLKNFYDGLINSINKYDENMDSAIQSGIITQLSSTIDSIGSKTSSIDSELADLRNSIPDIGEAPPLLHITGEENGLL</sequence>
<dbReference type="EMBL" id="OUNF01000187">
    <property type="protein sequence ID" value="SPP34022.1"/>
    <property type="molecule type" value="Genomic_DNA"/>
</dbReference>
<protein>
    <submittedName>
        <fullName evidence="1">Uncharacterized protein</fullName>
    </submittedName>
</protein>